<name>A0A2C6LHZ9_9FIRM</name>
<gene>
    <name evidence="1" type="ORF">P378_12010</name>
</gene>
<reference evidence="1 2" key="1">
    <citation type="submission" date="2013-09" db="EMBL/GenBank/DDBJ databases">
        <title>Biodegradation of hydrocarbons in the deep terrestrial subsurface : characterization of a microbial consortium composed of two Desulfotomaculum species originating from a deep geological formation.</title>
        <authorList>
            <person name="Aullo T."/>
            <person name="Berlendis S."/>
            <person name="Lascourreges J.-F."/>
            <person name="Dessort D."/>
            <person name="Saint-Laurent S."/>
            <person name="Schraauwers B."/>
            <person name="Mas J."/>
            <person name="Magot M."/>
            <person name="Ranchou-Peyruse A."/>
        </authorList>
    </citation>
    <scope>NUCLEOTIDE SEQUENCE [LARGE SCALE GENOMIC DNA]</scope>
    <source>
        <strain evidence="1 2">Bs107</strain>
    </source>
</reference>
<accession>A0A2C6LHZ9</accession>
<evidence type="ECO:0008006" key="3">
    <source>
        <dbReference type="Google" id="ProtNLM"/>
    </source>
</evidence>
<proteinExistence type="predicted"/>
<keyword evidence="2" id="KW-1185">Reference proteome</keyword>
<organism evidence="1 2">
    <name type="scientific">Desulforamulus profundi</name>
    <dbReference type="NCBI Taxonomy" id="1383067"/>
    <lineage>
        <taxon>Bacteria</taxon>
        <taxon>Bacillati</taxon>
        <taxon>Bacillota</taxon>
        <taxon>Clostridia</taxon>
        <taxon>Eubacteriales</taxon>
        <taxon>Peptococcaceae</taxon>
        <taxon>Desulforamulus</taxon>
    </lineage>
</organism>
<comment type="caution">
    <text evidence="1">The sequence shown here is derived from an EMBL/GenBank/DDBJ whole genome shotgun (WGS) entry which is preliminary data.</text>
</comment>
<dbReference type="AlphaFoldDB" id="A0A2C6LHZ9"/>
<evidence type="ECO:0000313" key="2">
    <source>
        <dbReference type="Proteomes" id="UP000222564"/>
    </source>
</evidence>
<dbReference type="EMBL" id="AWQQ01000056">
    <property type="protein sequence ID" value="PHJ38060.1"/>
    <property type="molecule type" value="Genomic_DNA"/>
</dbReference>
<protein>
    <recommendedName>
        <fullName evidence="3">Antitoxin</fullName>
    </recommendedName>
</protein>
<dbReference type="Proteomes" id="UP000222564">
    <property type="component" value="Unassembled WGS sequence"/>
</dbReference>
<evidence type="ECO:0000313" key="1">
    <source>
        <dbReference type="EMBL" id="PHJ38060.1"/>
    </source>
</evidence>
<sequence>MVVAIDKIFEEIKKLSPMDRYKLRTMLDFDEITEDDIEISKSAAGGWADVDADELIKDIYGKREKSSRMGEEW</sequence>